<dbReference type="NCBIfam" id="TIGR04247">
    <property type="entry name" value="NosD_copper_fam"/>
    <property type="match status" value="1"/>
</dbReference>
<dbReference type="Pfam" id="PF13229">
    <property type="entry name" value="Beta_helix"/>
    <property type="match status" value="1"/>
</dbReference>
<dbReference type="SUPFAM" id="SSF51126">
    <property type="entry name" value="Pectin lyase-like"/>
    <property type="match status" value="1"/>
</dbReference>
<dbReference type="AlphaFoldDB" id="A0A1R3WAV6"/>
<sequence length="442" mass="50107">MKDPSKQIKVWTAYTLVFLLTSLQAVGGTLKVCSTCAYTSVKEAVRQAKAGDVVLVDGGVYQESGIEITQPIRLIGRNNPVIDGNNTGQIITVSSDNVTIQGFTLQNVATSYTRDDAAIRVRQQNNIQILNNTILKTYFGIYLQYSDGIVIKDNVVVGEHLDRSESSIGNAIHLYYTDNVQIIGNEVQGHRDGIYLEAVKNSKVERNTSHGNKRYGMHFMFSDGNAYSHNTFRKNGAGVAVMYTTNVRMEHNTFEDNWGAASYGLLLKEINNSFIYNNTFRRNTTGIHMESSSRLDFKNNDFERNGWAIKLMTTCIDDTFRLNNFTGNSFDISTNGNAQHNYFEHNYWDKYTGYDLDKNGVGDVPHRPVSLYAMLVERVPPSVMLMRSFMVDLLDNMERVLPSIIPQNLVDERPLMKKTDHDNNREFVQVLRQTASAPWRER</sequence>
<dbReference type="InterPro" id="IPR007742">
    <property type="entry name" value="NosD_dom"/>
</dbReference>
<reference evidence="6" key="1">
    <citation type="submission" date="2017-01" db="EMBL/GenBank/DDBJ databases">
        <authorList>
            <person name="Varghese N."/>
            <person name="Submissions S."/>
        </authorList>
    </citation>
    <scope>NUCLEOTIDE SEQUENCE [LARGE SCALE GENOMIC DNA]</scope>
    <source>
        <strain evidence="6">LP100</strain>
    </source>
</reference>
<dbReference type="SMART" id="SM00722">
    <property type="entry name" value="CASH"/>
    <property type="match status" value="1"/>
</dbReference>
<organism evidence="5 6">
    <name type="scientific">Pontibacter indicus</name>
    <dbReference type="NCBI Taxonomy" id="1317125"/>
    <lineage>
        <taxon>Bacteria</taxon>
        <taxon>Pseudomonadati</taxon>
        <taxon>Bacteroidota</taxon>
        <taxon>Cytophagia</taxon>
        <taxon>Cytophagales</taxon>
        <taxon>Hymenobacteraceae</taxon>
        <taxon>Pontibacter</taxon>
    </lineage>
</organism>
<evidence type="ECO:0000256" key="3">
    <source>
        <dbReference type="ARBA" id="ARBA00022786"/>
    </source>
</evidence>
<dbReference type="STRING" id="1317125.SAMN05444128_0159"/>
<dbReference type="InterPro" id="IPR022441">
    <property type="entry name" value="Para_beta_helix_rpt-2"/>
</dbReference>
<dbReference type="PANTHER" id="PTHR22990:SF15">
    <property type="entry name" value="F-BOX ONLY PROTEIN 10"/>
    <property type="match status" value="1"/>
</dbReference>
<keyword evidence="6" id="KW-1185">Reference proteome</keyword>
<dbReference type="Proteomes" id="UP000187181">
    <property type="component" value="Unassembled WGS sequence"/>
</dbReference>
<dbReference type="InterPro" id="IPR026464">
    <property type="entry name" value="NosD_copper_fam"/>
</dbReference>
<dbReference type="NCBIfam" id="TIGR03804">
    <property type="entry name" value="para_beta_helix"/>
    <property type="match status" value="3"/>
</dbReference>
<evidence type="ECO:0000256" key="1">
    <source>
        <dbReference type="ARBA" id="ARBA00004906"/>
    </source>
</evidence>
<comment type="pathway">
    <text evidence="1">Protein modification; protein ubiquitination.</text>
</comment>
<dbReference type="InterPro" id="IPR011050">
    <property type="entry name" value="Pectin_lyase_fold/virulence"/>
</dbReference>
<dbReference type="InterPro" id="IPR006626">
    <property type="entry name" value="PbH1"/>
</dbReference>
<dbReference type="InterPro" id="IPR006633">
    <property type="entry name" value="Carb-bd_sugar_hydrolysis-dom"/>
</dbReference>
<dbReference type="RefSeq" id="WP_076665622.1">
    <property type="nucleotide sequence ID" value="NZ_FTPP01000001.1"/>
</dbReference>
<name>A0A1R3WAV6_9BACT</name>
<evidence type="ECO:0000313" key="6">
    <source>
        <dbReference type="Proteomes" id="UP000187181"/>
    </source>
</evidence>
<accession>A0A1R3WAV6</accession>
<dbReference type="Gene3D" id="2.160.20.10">
    <property type="entry name" value="Single-stranded right-handed beta-helix, Pectin lyase-like"/>
    <property type="match status" value="2"/>
</dbReference>
<proteinExistence type="predicted"/>
<feature type="domain" description="Carbohydrate-binding/sugar hydrolysis" evidence="4">
    <location>
        <begin position="48"/>
        <end position="215"/>
    </location>
</feature>
<dbReference type="InterPro" id="IPR012334">
    <property type="entry name" value="Pectin_lyas_fold"/>
</dbReference>
<dbReference type="EMBL" id="FTPP01000001">
    <property type="protein sequence ID" value="SIT74921.1"/>
    <property type="molecule type" value="Genomic_DNA"/>
</dbReference>
<keyword evidence="2" id="KW-0677">Repeat</keyword>
<dbReference type="InterPro" id="IPR051550">
    <property type="entry name" value="SCF-Subunits/Alg-Epimerases"/>
</dbReference>
<dbReference type="OrthoDB" id="9767990at2"/>
<dbReference type="SMART" id="SM00710">
    <property type="entry name" value="PbH1"/>
    <property type="match status" value="9"/>
</dbReference>
<dbReference type="PANTHER" id="PTHR22990">
    <property type="entry name" value="F-BOX ONLY PROTEIN"/>
    <property type="match status" value="1"/>
</dbReference>
<evidence type="ECO:0000313" key="5">
    <source>
        <dbReference type="EMBL" id="SIT74921.1"/>
    </source>
</evidence>
<gene>
    <name evidence="5" type="ORF">SAMN05444128_0159</name>
</gene>
<keyword evidence="3" id="KW-0833">Ubl conjugation pathway</keyword>
<protein>
    <submittedName>
        <fullName evidence="5">Nitrous oxidase accessory protein</fullName>
    </submittedName>
</protein>
<evidence type="ECO:0000259" key="4">
    <source>
        <dbReference type="SMART" id="SM00722"/>
    </source>
</evidence>
<evidence type="ECO:0000256" key="2">
    <source>
        <dbReference type="ARBA" id="ARBA00022737"/>
    </source>
</evidence>
<dbReference type="Pfam" id="PF05048">
    <property type="entry name" value="NosD"/>
    <property type="match status" value="1"/>
</dbReference>
<dbReference type="InterPro" id="IPR039448">
    <property type="entry name" value="Beta_helix"/>
</dbReference>